<dbReference type="Gene3D" id="3.30.950.30">
    <property type="entry name" value="Schlafen, AAA domain"/>
    <property type="match status" value="1"/>
</dbReference>
<dbReference type="PANTHER" id="PTHR30595">
    <property type="entry name" value="GLPR-RELATED TRANSCRIPTIONAL REPRESSOR"/>
    <property type="match status" value="1"/>
</dbReference>
<dbReference type="EMBL" id="JACLHY010000003">
    <property type="protein sequence ID" value="MBC8767354.1"/>
    <property type="molecule type" value="Genomic_DNA"/>
</dbReference>
<keyword evidence="3" id="KW-1185">Reference proteome</keyword>
<accession>A0ABR7QJS7</accession>
<evidence type="ECO:0000259" key="1">
    <source>
        <dbReference type="Pfam" id="PF04326"/>
    </source>
</evidence>
<dbReference type="InterPro" id="IPR007421">
    <property type="entry name" value="Schlafen_AlbA_2_dom"/>
</dbReference>
<reference evidence="2 3" key="1">
    <citation type="submission" date="2020-08" db="EMBL/GenBank/DDBJ databases">
        <title>Arenibacter gaetbuli sp. nov., isolated from a sand dune.</title>
        <authorList>
            <person name="Park S."/>
            <person name="Yoon J.-H."/>
        </authorList>
    </citation>
    <scope>NUCLEOTIDE SEQUENCE [LARGE SCALE GENOMIC DNA]</scope>
    <source>
        <strain evidence="2 3">BSSL-BM3</strain>
    </source>
</reference>
<dbReference type="InterPro" id="IPR038461">
    <property type="entry name" value="Schlafen_AlbA_2_dom_sf"/>
</dbReference>
<gene>
    <name evidence="2" type="ORF">H4O18_05055</name>
</gene>
<dbReference type="RefSeq" id="WP_187582059.1">
    <property type="nucleotide sequence ID" value="NZ_JACLHY010000003.1"/>
</dbReference>
<comment type="caution">
    <text evidence="2">The sequence shown here is derived from an EMBL/GenBank/DDBJ whole genome shotgun (WGS) entry which is preliminary data.</text>
</comment>
<dbReference type="InterPro" id="IPR038475">
    <property type="entry name" value="RecG_C_sf"/>
</dbReference>
<dbReference type="Pfam" id="PF13749">
    <property type="entry name" value="HATPase_c_4"/>
    <property type="match status" value="1"/>
</dbReference>
<dbReference type="PANTHER" id="PTHR30595:SF6">
    <property type="entry name" value="SCHLAFEN ALBA-2 DOMAIN-CONTAINING PROTEIN"/>
    <property type="match status" value="1"/>
</dbReference>
<sequence length="482" mass="55729">MTRTQLIELVNELVKQPNESEWVEFKLNFHSENEIGDRISALANGACIHNQQFGYLVFGIEDGSHVIKGTNFKAKSHKKGKEDLEHWLATRINPKIDFEVYEFKTKEDLNLSLYIIPAAKNQPVEFLHQAYIRINTITRKLNEFPEKERKIWKNNAVPFEQEIAIAGVSASDVIGLLNTQTYFELLNMPYPTNQNGVIEKFLEEKLLLKGRQGYQILNIAAILFAKNFKDFEGLERKSVRVIVYKGKNKVETIREQIGQKGYAVGFEGLVDWVNSQLPANEEIGKALRHETTMYPAIAIRELIANAIIHQDFTYKGFPMIEIFSDRIEISNPGKPLITPERFIDGYVSRNDRLADLMRRMGYCEEKGSGMDKVIAFNELYQLPPVNVIIDETRTRVSMYSYRTLNDLDKKEKIRACYQHACLKYVSNEKMTNQSLRERFKIDAKNYSIASRIIRDALEENVIKEVDPSNKSRKYASYVPFWA</sequence>
<dbReference type="Gene3D" id="3.30.565.60">
    <property type="match status" value="1"/>
</dbReference>
<protein>
    <submittedName>
        <fullName evidence="2">DNA binding domain-containing protein</fullName>
    </submittedName>
</protein>
<feature type="domain" description="Schlafen AlbA-2" evidence="1">
    <location>
        <begin position="19"/>
        <end position="141"/>
    </location>
</feature>
<evidence type="ECO:0000313" key="2">
    <source>
        <dbReference type="EMBL" id="MBC8767354.1"/>
    </source>
</evidence>
<organism evidence="2 3">
    <name type="scientific">Arenibacter arenosicollis</name>
    <dbReference type="NCBI Taxonomy" id="2762274"/>
    <lineage>
        <taxon>Bacteria</taxon>
        <taxon>Pseudomonadati</taxon>
        <taxon>Bacteroidota</taxon>
        <taxon>Flavobacteriia</taxon>
        <taxon>Flavobacteriales</taxon>
        <taxon>Flavobacteriaceae</taxon>
        <taxon>Arenibacter</taxon>
    </lineage>
</organism>
<evidence type="ECO:0000313" key="3">
    <source>
        <dbReference type="Proteomes" id="UP000618952"/>
    </source>
</evidence>
<proteinExistence type="predicted"/>
<dbReference type="Proteomes" id="UP000618952">
    <property type="component" value="Unassembled WGS sequence"/>
</dbReference>
<name>A0ABR7QJS7_9FLAO</name>
<dbReference type="Pfam" id="PF04326">
    <property type="entry name" value="SLFN_AlbA_2"/>
    <property type="match status" value="1"/>
</dbReference>